<evidence type="ECO:0000313" key="3">
    <source>
        <dbReference type="EMBL" id="CAK8162666.1"/>
    </source>
</evidence>
<feature type="region of interest" description="Disordered" evidence="2">
    <location>
        <begin position="1248"/>
        <end position="1270"/>
    </location>
</feature>
<feature type="compositionally biased region" description="Basic and acidic residues" evidence="2">
    <location>
        <begin position="1868"/>
        <end position="1909"/>
    </location>
</feature>
<dbReference type="EMBL" id="CAWVOK010000014">
    <property type="protein sequence ID" value="CAK8162666.1"/>
    <property type="molecule type" value="Genomic_DNA"/>
</dbReference>
<feature type="region of interest" description="Disordered" evidence="2">
    <location>
        <begin position="1052"/>
        <end position="1073"/>
    </location>
</feature>
<protein>
    <submittedName>
        <fullName evidence="3">Uncharacterized protein</fullName>
    </submittedName>
</protein>
<proteinExistence type="predicted"/>
<organism evidence="3 4">
    <name type="scientific">Candidatus Xenohaliotis californiensis</name>
    <dbReference type="NCBI Taxonomy" id="84677"/>
    <lineage>
        <taxon>Bacteria</taxon>
        <taxon>Pseudomonadati</taxon>
        <taxon>Pseudomonadota</taxon>
        <taxon>Alphaproteobacteria</taxon>
        <taxon>Rickettsiales</taxon>
        <taxon>Anaplasmataceae</taxon>
        <taxon>Candidatus Xenohaliotis</taxon>
    </lineage>
</organism>
<sequence length="1989" mass="220973">MKIMADFCIRIGDNIHPVFFRDNKFYFDSKFSNKSFTASQLDGFVKNSSGKAVFVYADNYLANLTDFPAEKMQDLVSTDGANGSLAQTMISDLICTVGEQNIFLKKFDNDVWHRLDVVDGTWKSISNDQIRSINSHIANGSFNDVYSREKLDNATHNQTISNMQVNVDGGLNINNNDLKIDIVSLDDLLKSINDDFDLNSAALNNASITEEEVRVAFRDLEPSLTGAGGSVDEESLNGVATEVVNAVKKHAELAGVPEIAKDLDDKFKEIVADDDLDTNKKIDMMKSAAFEAAEDVDALNDMPSEDLSDDTLQVSEPSTYNSFDTDDPDINSSNKDVNHVTAPIIDNGMRDLQTDLHLRDTERLRGDVINQGRDIADHSAKIHGLEHDRDLHLRDTERLRSDVINQGRDIADHSAGIHGLEHDRDLHWRDTERLRSDVASYGQDISSLRNESLLHGGRIDNLGRESLESRIDIGNLRSNVDRSHATVQDHSGRISDLTVGTAMHGEHLNTHSHDITRTYGKLDSHSQRINDVMFGMHNTSQDIKLMDTVARMEKERIQDRMNAMQQEHARDISRIQKELERSQQMPYAPMQGAFAMQHGMGDLAGRMQQVELLLAKMQQADARNANLQQSLDRIDKLANAVEANKNAIEGIKLDNESFGDKRDADVNSELKSLSDRSNALSREIANIKAASNDLSEMTPSVQLNASDIANQLANSESFQSAVAAKVPQPQTVLVPNMQSAVDNTKHDVQVAKVSPNIGLANPAIVAPVKPYTPTASQVYAPSFVPSPMKQEQGVDSAYNNILAGLKDDLILKKGVFISKVHKDIGIGISHDTSKYDSATDDDFSVRLRRDSNNKSRLDIVMHSPGCMVDPDVLYGVVRGQVDLVNIADDGGKSIAHFAPGDNNYELHSAPLVIENFAPRSAPEHERKMIRVIVHEDGRLEVSHRDDGYNDAELDNIKISGRSIKSILDTKVRVNIYDDVDERVFDVGEEGSDIVSSTVEQDSAFSQGHNAPSYQSHSTNRMEGLHSAVDREFEADAFKSEVDRHAIRGMESKHLSDDAYRKPSARRMKDEKSKVSYSRKDDTLVLSVPDKVLAIKEGALNLGNIRERMNANGLSKTVVLMPGDLPSFNITVEKDDEDVDKVVINTINESNKASKVDLDASFINVGDNLVSFNGQGTDAMPEDVLLEESCLNVDHSCSVKLNGEEIDIEDVDRMLDDASYRFGQILEEVDKDIEDSALEREKLSMIEKDASKSSYRRGRSDRGLARDLESHAASRDRLDALEAENRSTGVHKLGKVKLTNKPEKMFVIAHDIDFDNANDYVDGLEVSSLLQSMHDAGVSSARIRGSYVDFDIHSSSDGEVRIDNIQQSDKDRDGNGLHIIVNNRALNVDGNGVKGFIDLGMHNLDLHLDVPVKLVIDGNLVVQKAINNKVNLFGEKPNDHTMKELSSIEWISYKDDTRKEHYVDTSLQKSKGKSWRTEDRFLEAKDTLPKGSNVFIKDTKRNGKSYVRFNKDKTAISVKSEGYKEERALNLAEFATGKLSSVSSIDWTREIKSSENKKNVLLGSNISIAVQREDDMVNFDISNFSSRHSQHVLLGNKVIAVDPNGSGARVVIDGFASHDERRLWEQSCNIIAPFPSDGLQEVSVSFNGSRVAVVNNADRNKDAYSMKNDNKNAVGKYVNKYSKDKEHISNVRAQLGFDGGEKDSFSLFQSKGNGFVAVVRDNKTGFTPKPELFHERKSSPFFNKSAKKMTDSMQELRVCNEANGKCFKLGFGTDSTNGSSILRVDENIGGLVYLRTDTNLIAINGNSIVTSRLPPWLSREKDAKYSNFDIDLREIKPKEGLRIEFAGAGHYAFVTRSGDVSINKKYAHDKSSTVQKDNADKDINNTKKSDKSQTMKKNTENSKSTKKESMDSVADIYDGESKLSSTDLDKLKSQVSKFKDKELLERTGSLLSGDTKYLEQEEESQDAKLSKAEKAKLDKYSSGEKSSPLR</sequence>
<dbReference type="Proteomes" id="UP001314181">
    <property type="component" value="Unassembled WGS sequence"/>
</dbReference>
<accession>A0ABP0ES98</accession>
<evidence type="ECO:0000256" key="1">
    <source>
        <dbReference type="SAM" id="Coils"/>
    </source>
</evidence>
<reference evidence="3 4" key="1">
    <citation type="submission" date="2024-01" db="EMBL/GenBank/DDBJ databases">
        <authorList>
            <person name="Kunselman E."/>
        </authorList>
    </citation>
    <scope>NUCLEOTIDE SEQUENCE [LARGE SCALE GENOMIC DNA]</scope>
    <source>
        <strain evidence="3">2 abalone samples</strain>
    </source>
</reference>
<evidence type="ECO:0000256" key="2">
    <source>
        <dbReference type="SAM" id="MobiDB-lite"/>
    </source>
</evidence>
<keyword evidence="4" id="KW-1185">Reference proteome</keyword>
<feature type="compositionally biased region" description="Basic and acidic residues" evidence="2">
    <location>
        <begin position="1964"/>
        <end position="1981"/>
    </location>
</feature>
<gene>
    <name evidence="3" type="ORF">CAXC1_220002</name>
</gene>
<feature type="region of interest" description="Disordered" evidence="2">
    <location>
        <begin position="1948"/>
        <end position="1989"/>
    </location>
</feature>
<keyword evidence="1" id="KW-0175">Coiled coil</keyword>
<dbReference type="RefSeq" id="WP_338363742.1">
    <property type="nucleotide sequence ID" value="NZ_CAWVOK010000014.1"/>
</dbReference>
<comment type="caution">
    <text evidence="3">The sequence shown here is derived from an EMBL/GenBank/DDBJ whole genome shotgun (WGS) entry which is preliminary data.</text>
</comment>
<name>A0ABP0ES98_9RICK</name>
<evidence type="ECO:0000313" key="4">
    <source>
        <dbReference type="Proteomes" id="UP001314181"/>
    </source>
</evidence>
<feature type="coiled-coil region" evidence="1">
    <location>
        <begin position="610"/>
        <end position="644"/>
    </location>
</feature>
<feature type="region of interest" description="Disordered" evidence="2">
    <location>
        <begin position="1868"/>
        <end position="1911"/>
    </location>
</feature>
<feature type="compositionally biased region" description="Basic and acidic residues" evidence="2">
    <location>
        <begin position="1257"/>
        <end position="1270"/>
    </location>
</feature>